<evidence type="ECO:0000256" key="1">
    <source>
        <dbReference type="SAM" id="MobiDB-lite"/>
    </source>
</evidence>
<name>A0AAD5QPI7_PARTN</name>
<gene>
    <name evidence="2" type="ORF">KIN20_014616</name>
</gene>
<sequence length="85" mass="9167">MEMSRKRNPPATHTGMMRKGKGYRSSTKINAAAAVVASIQHIQLNSNGGPVPVAKSGTVADLSEHRSLHLVHRPTTFGVRSQHLV</sequence>
<organism evidence="2 3">
    <name type="scientific">Parelaphostrongylus tenuis</name>
    <name type="common">Meningeal worm</name>
    <dbReference type="NCBI Taxonomy" id="148309"/>
    <lineage>
        <taxon>Eukaryota</taxon>
        <taxon>Metazoa</taxon>
        <taxon>Ecdysozoa</taxon>
        <taxon>Nematoda</taxon>
        <taxon>Chromadorea</taxon>
        <taxon>Rhabditida</taxon>
        <taxon>Rhabditina</taxon>
        <taxon>Rhabditomorpha</taxon>
        <taxon>Strongyloidea</taxon>
        <taxon>Metastrongylidae</taxon>
        <taxon>Parelaphostrongylus</taxon>
    </lineage>
</organism>
<protein>
    <submittedName>
        <fullName evidence="2">Uncharacterized protein</fullName>
    </submittedName>
</protein>
<evidence type="ECO:0000313" key="2">
    <source>
        <dbReference type="EMBL" id="KAJ1356815.1"/>
    </source>
</evidence>
<dbReference type="EMBL" id="JAHQIW010002919">
    <property type="protein sequence ID" value="KAJ1356815.1"/>
    <property type="molecule type" value="Genomic_DNA"/>
</dbReference>
<feature type="region of interest" description="Disordered" evidence="1">
    <location>
        <begin position="1"/>
        <end position="25"/>
    </location>
</feature>
<evidence type="ECO:0000313" key="3">
    <source>
        <dbReference type="Proteomes" id="UP001196413"/>
    </source>
</evidence>
<dbReference type="Proteomes" id="UP001196413">
    <property type="component" value="Unassembled WGS sequence"/>
</dbReference>
<proteinExistence type="predicted"/>
<accession>A0AAD5QPI7</accession>
<comment type="caution">
    <text evidence="2">The sequence shown here is derived from an EMBL/GenBank/DDBJ whole genome shotgun (WGS) entry which is preliminary data.</text>
</comment>
<keyword evidence="3" id="KW-1185">Reference proteome</keyword>
<reference evidence="2" key="1">
    <citation type="submission" date="2021-06" db="EMBL/GenBank/DDBJ databases">
        <title>Parelaphostrongylus tenuis whole genome reference sequence.</title>
        <authorList>
            <person name="Garwood T.J."/>
            <person name="Larsen P.A."/>
            <person name="Fountain-Jones N.M."/>
            <person name="Garbe J.R."/>
            <person name="Macchietto M.G."/>
            <person name="Kania S.A."/>
            <person name="Gerhold R.W."/>
            <person name="Richards J.E."/>
            <person name="Wolf T.M."/>
        </authorList>
    </citation>
    <scope>NUCLEOTIDE SEQUENCE</scope>
    <source>
        <strain evidence="2">MNPRO001-30</strain>
        <tissue evidence="2">Meninges</tissue>
    </source>
</reference>
<dbReference type="AlphaFoldDB" id="A0AAD5QPI7"/>